<feature type="signal peptide" evidence="1">
    <location>
        <begin position="1"/>
        <end position="18"/>
    </location>
</feature>
<organism evidence="2 3">
    <name type="scientific">Schizopora paradoxa</name>
    <dbReference type="NCBI Taxonomy" id="27342"/>
    <lineage>
        <taxon>Eukaryota</taxon>
        <taxon>Fungi</taxon>
        <taxon>Dikarya</taxon>
        <taxon>Basidiomycota</taxon>
        <taxon>Agaricomycotina</taxon>
        <taxon>Agaricomycetes</taxon>
        <taxon>Hymenochaetales</taxon>
        <taxon>Schizoporaceae</taxon>
        <taxon>Schizopora</taxon>
    </lineage>
</organism>
<dbReference type="OrthoDB" id="3247418at2759"/>
<dbReference type="EMBL" id="KQ086307">
    <property type="protein sequence ID" value="KLO05444.1"/>
    <property type="molecule type" value="Genomic_DNA"/>
</dbReference>
<keyword evidence="3" id="KW-1185">Reference proteome</keyword>
<reference evidence="2 3" key="1">
    <citation type="submission" date="2015-04" db="EMBL/GenBank/DDBJ databases">
        <title>Complete genome sequence of Schizopora paradoxa KUC8140, a cosmopolitan wood degrader in East Asia.</title>
        <authorList>
            <consortium name="DOE Joint Genome Institute"/>
            <person name="Min B."/>
            <person name="Park H."/>
            <person name="Jang Y."/>
            <person name="Kim J.-J."/>
            <person name="Kim K.H."/>
            <person name="Pangilinan J."/>
            <person name="Lipzen A."/>
            <person name="Riley R."/>
            <person name="Grigoriev I.V."/>
            <person name="Spatafora J.W."/>
            <person name="Choi I.-G."/>
        </authorList>
    </citation>
    <scope>NUCLEOTIDE SEQUENCE [LARGE SCALE GENOMIC DNA]</scope>
    <source>
        <strain evidence="2 3">KUC8140</strain>
    </source>
</reference>
<proteinExistence type="predicted"/>
<accession>A0A0H2R183</accession>
<keyword evidence="1" id="KW-0732">Signal</keyword>
<evidence type="ECO:0000313" key="3">
    <source>
        <dbReference type="Proteomes" id="UP000053477"/>
    </source>
</evidence>
<dbReference type="InParanoid" id="A0A0H2R183"/>
<dbReference type="Proteomes" id="UP000053477">
    <property type="component" value="Unassembled WGS sequence"/>
</dbReference>
<name>A0A0H2R183_9AGAM</name>
<feature type="chain" id="PRO_5005201487" evidence="1">
    <location>
        <begin position="19"/>
        <end position="498"/>
    </location>
</feature>
<feature type="non-terminal residue" evidence="2">
    <location>
        <position position="498"/>
    </location>
</feature>
<dbReference type="PANTHER" id="PTHR46579:SF1">
    <property type="entry name" value="F5_8 TYPE C DOMAIN-CONTAINING PROTEIN"/>
    <property type="match status" value="1"/>
</dbReference>
<evidence type="ECO:0000313" key="2">
    <source>
        <dbReference type="EMBL" id="KLO05444.1"/>
    </source>
</evidence>
<protein>
    <submittedName>
        <fullName evidence="2">Uncharacterized protein</fullName>
    </submittedName>
</protein>
<dbReference type="PANTHER" id="PTHR46579">
    <property type="entry name" value="F5/8 TYPE C DOMAIN-CONTAINING PROTEIN-RELATED"/>
    <property type="match status" value="1"/>
</dbReference>
<evidence type="ECO:0000256" key="1">
    <source>
        <dbReference type="SAM" id="SignalP"/>
    </source>
</evidence>
<gene>
    <name evidence="2" type="ORF">SCHPADRAFT_799335</name>
</gene>
<sequence length="498" mass="56886">MHNLFLGLIKHHCIVIWAMDIASGDKKKKLKAHDCEEQRVHLKKAKKLIETGGPGLTSGLGRIRKGYIVGICNRNGIQPDGAKDTKAAFISGILNWVPNTTIVLPTVADRGDPILDGTANVKPDSILGALVLQELHSDMEKTILPQWLESPPRDLGSKSHGKLKADCWRTICSVTLVITLVRLWGNKPEYYEILENFLDLSRAVRIATLRSTSPEQIKMYDHYIKTYLDGLVRLYGEEYLRSNHHLALHFVEGLTGFGPAPSWWGFPFERLNGKLQRTRTNKMTRTIPLTYMMNFCRGVNLMSFVSNTNFPFIQKFKDLILRWLKRSSNSDEEGKVRQILRAFGIQDQILAGMDFEHDVLVFDHTHVETLSEEDYTKLVLAIRTIQGPNGNFVHRNSVNENGEAVSNIINRRKELRMRQISFRVAGYSRRETQKNCRVEFVRGSGAHGVGQIEDIFVHQRIGATEAFFKIRRYGELSDRDSKVDPYRKFKDIGAKLYY</sequence>
<dbReference type="AlphaFoldDB" id="A0A0H2R183"/>
<dbReference type="STRING" id="27342.A0A0H2R183"/>